<name>A0ABT8L4L3_9BACT</name>
<dbReference type="SUPFAM" id="SSF51261">
    <property type="entry name" value="Duplicated hybrid motif"/>
    <property type="match status" value="1"/>
</dbReference>
<keyword evidence="3" id="KW-0378">Hydrolase</keyword>
<dbReference type="CDD" id="cd12797">
    <property type="entry name" value="M23_peptidase"/>
    <property type="match status" value="1"/>
</dbReference>
<dbReference type="Gene3D" id="2.70.70.10">
    <property type="entry name" value="Glucose Permease (Domain IIA)"/>
    <property type="match status" value="1"/>
</dbReference>
<dbReference type="GO" id="GO:0016787">
    <property type="term" value="F:hydrolase activity"/>
    <property type="evidence" value="ECO:0007669"/>
    <property type="project" value="UniProtKB-KW"/>
</dbReference>
<keyword evidence="1" id="KW-0732">Signal</keyword>
<organism evidence="3 4">
    <name type="scientific">Agaribacillus aureus</name>
    <dbReference type="NCBI Taxonomy" id="3051825"/>
    <lineage>
        <taxon>Bacteria</taxon>
        <taxon>Pseudomonadati</taxon>
        <taxon>Bacteroidota</taxon>
        <taxon>Cytophagia</taxon>
        <taxon>Cytophagales</taxon>
        <taxon>Splendidivirgaceae</taxon>
        <taxon>Agaribacillus</taxon>
    </lineage>
</organism>
<dbReference type="InterPro" id="IPR011055">
    <property type="entry name" value="Dup_hybrid_motif"/>
</dbReference>
<protein>
    <submittedName>
        <fullName evidence="3">M23 family metallopeptidase</fullName>
        <ecNumber evidence="3">3.4.-.-</ecNumber>
    </submittedName>
</protein>
<feature type="domain" description="M23ase beta-sheet core" evidence="2">
    <location>
        <begin position="141"/>
        <end position="236"/>
    </location>
</feature>
<dbReference type="InterPro" id="IPR016047">
    <property type="entry name" value="M23ase_b-sheet_dom"/>
</dbReference>
<comment type="caution">
    <text evidence="3">The sequence shown here is derived from an EMBL/GenBank/DDBJ whole genome shotgun (WGS) entry which is preliminary data.</text>
</comment>
<reference evidence="3" key="1">
    <citation type="submission" date="2023-06" db="EMBL/GenBank/DDBJ databases">
        <title>Genomic of Agaribacillus aureum.</title>
        <authorList>
            <person name="Wang G."/>
        </authorList>
    </citation>
    <scope>NUCLEOTIDE SEQUENCE</scope>
    <source>
        <strain evidence="3">BMA12</strain>
    </source>
</reference>
<gene>
    <name evidence="3" type="ORF">QQ020_11450</name>
</gene>
<evidence type="ECO:0000313" key="3">
    <source>
        <dbReference type="EMBL" id="MDN5212668.1"/>
    </source>
</evidence>
<dbReference type="PANTHER" id="PTHR21666:SF289">
    <property type="entry name" value="L-ALA--D-GLU ENDOPEPTIDASE"/>
    <property type="match status" value="1"/>
</dbReference>
<evidence type="ECO:0000259" key="2">
    <source>
        <dbReference type="Pfam" id="PF01551"/>
    </source>
</evidence>
<evidence type="ECO:0000256" key="1">
    <source>
        <dbReference type="ARBA" id="ARBA00022729"/>
    </source>
</evidence>
<dbReference type="PANTHER" id="PTHR21666">
    <property type="entry name" value="PEPTIDASE-RELATED"/>
    <property type="match status" value="1"/>
</dbReference>
<dbReference type="EC" id="3.4.-.-" evidence="3"/>
<dbReference type="Proteomes" id="UP001172083">
    <property type="component" value="Unassembled WGS sequence"/>
</dbReference>
<dbReference type="InterPro" id="IPR050570">
    <property type="entry name" value="Cell_wall_metabolism_enzyme"/>
</dbReference>
<accession>A0ABT8L4L3</accession>
<sequence length="242" mass="27007">MIISLYLVSTILSQWLDPRHTEMEMNKKLFSLSQKVDSLSDQVDKKELLIKNIQSMVSGEAVAPTIQRDSLNNDVSFNDLNKEIDLSQIAPADSQFRKDFEASGLELISNNKIRDIELQEMFFFDPVEGAIISSPYNAKEDHFGIDIVAKKNEPVKSIANGTVIMADNNLDDGYVIAIQHSSNLLSIYKHNSALLKKVGNFVTAGEIISIMGNTGNLSSAPHLHFEIWYNGNPVNPEDFVSF</sequence>
<keyword evidence="4" id="KW-1185">Reference proteome</keyword>
<dbReference type="EMBL" id="JAUJEB010000001">
    <property type="protein sequence ID" value="MDN5212668.1"/>
    <property type="molecule type" value="Genomic_DNA"/>
</dbReference>
<proteinExistence type="predicted"/>
<evidence type="ECO:0000313" key="4">
    <source>
        <dbReference type="Proteomes" id="UP001172083"/>
    </source>
</evidence>
<dbReference type="Pfam" id="PF01551">
    <property type="entry name" value="Peptidase_M23"/>
    <property type="match status" value="1"/>
</dbReference>